<organism evidence="1 2">
    <name type="scientific">Arcanobacterium hippocoleae</name>
    <dbReference type="NCBI Taxonomy" id="149017"/>
    <lineage>
        <taxon>Bacteria</taxon>
        <taxon>Bacillati</taxon>
        <taxon>Actinomycetota</taxon>
        <taxon>Actinomycetes</taxon>
        <taxon>Actinomycetales</taxon>
        <taxon>Actinomycetaceae</taxon>
        <taxon>Arcanobacterium</taxon>
    </lineage>
</organism>
<accession>A0ABU1T0T3</accession>
<reference evidence="1 2" key="1">
    <citation type="submission" date="2023-07" db="EMBL/GenBank/DDBJ databases">
        <title>Sequencing the genomes of 1000 actinobacteria strains.</title>
        <authorList>
            <person name="Klenk H.-P."/>
        </authorList>
    </citation>
    <scope>NUCLEOTIDE SEQUENCE [LARGE SCALE GENOMIC DNA]</scope>
    <source>
        <strain evidence="1 2">DSM 15539</strain>
    </source>
</reference>
<proteinExistence type="predicted"/>
<gene>
    <name evidence="1" type="ORF">J2S36_000510</name>
</gene>
<evidence type="ECO:0000313" key="2">
    <source>
        <dbReference type="Proteomes" id="UP001266099"/>
    </source>
</evidence>
<dbReference type="EMBL" id="JAVDUJ010000001">
    <property type="protein sequence ID" value="MDR6938967.1"/>
    <property type="molecule type" value="Genomic_DNA"/>
</dbReference>
<dbReference type="Pfam" id="PF11253">
    <property type="entry name" value="DUF3052"/>
    <property type="match status" value="1"/>
</dbReference>
<sequence length="136" mass="14939">MAQALAGNPFGFQKGDVIQEFGYDEDVDFPLRDTLSRLTETELEDEDYRGVADGVLAWWRSDDGDVDDLSDYLMDCAQSFADGAGIIWLMVPQSQSEFAVFASDVNDAAKAAGQSVTSSKNFSAHWTAFRITAHGR</sequence>
<dbReference type="Proteomes" id="UP001266099">
    <property type="component" value="Unassembled WGS sequence"/>
</dbReference>
<keyword evidence="2" id="KW-1185">Reference proteome</keyword>
<name>A0ABU1T0T3_9ACTO</name>
<evidence type="ECO:0000313" key="1">
    <source>
        <dbReference type="EMBL" id="MDR6938967.1"/>
    </source>
</evidence>
<evidence type="ECO:0008006" key="3">
    <source>
        <dbReference type="Google" id="ProtNLM"/>
    </source>
</evidence>
<dbReference type="RefSeq" id="WP_309955211.1">
    <property type="nucleotide sequence ID" value="NZ_JAVDUJ010000001.1"/>
</dbReference>
<protein>
    <recommendedName>
        <fullName evidence="3">DUF3052 domain-containing protein</fullName>
    </recommendedName>
</protein>
<dbReference type="InterPro" id="IPR021412">
    <property type="entry name" value="DUF3052"/>
</dbReference>
<comment type="caution">
    <text evidence="1">The sequence shown here is derived from an EMBL/GenBank/DDBJ whole genome shotgun (WGS) entry which is preliminary data.</text>
</comment>